<dbReference type="VEuPathDB" id="PlasmoDB:PRCDC_0111400"/>
<feature type="region of interest" description="Disordered" evidence="1">
    <location>
        <begin position="774"/>
        <end position="811"/>
    </location>
</feature>
<feature type="compositionally biased region" description="Basic and acidic residues" evidence="1">
    <location>
        <begin position="615"/>
        <end position="671"/>
    </location>
</feature>
<feature type="region of interest" description="Disordered" evidence="1">
    <location>
        <begin position="1126"/>
        <end position="1170"/>
    </location>
</feature>
<evidence type="ECO:0000313" key="3">
    <source>
        <dbReference type="EMBL" id="SOV75041.1"/>
    </source>
</evidence>
<feature type="compositionally biased region" description="Basic residues" evidence="1">
    <location>
        <begin position="429"/>
        <end position="443"/>
    </location>
</feature>
<feature type="compositionally biased region" description="Basic and acidic residues" evidence="1">
    <location>
        <begin position="315"/>
        <end position="324"/>
    </location>
</feature>
<dbReference type="Proteomes" id="UP000240500">
    <property type="component" value="Chromosome 1"/>
</dbReference>
<dbReference type="VEuPathDB" id="PlasmoDB:PRG01_0114000"/>
<feature type="domain" description="Schizont-infected cell agglutination C-terminal" evidence="2">
    <location>
        <begin position="1732"/>
        <end position="1784"/>
    </location>
</feature>
<feature type="compositionally biased region" description="Polar residues" evidence="1">
    <location>
        <begin position="917"/>
        <end position="951"/>
    </location>
</feature>
<name>A0A2P9D1W7_PLARE</name>
<feature type="compositionally biased region" description="Acidic residues" evidence="1">
    <location>
        <begin position="502"/>
        <end position="518"/>
    </location>
</feature>
<feature type="compositionally biased region" description="Basic and acidic residues" evidence="1">
    <location>
        <begin position="961"/>
        <end position="992"/>
    </location>
</feature>
<dbReference type="EMBL" id="LT969564">
    <property type="protein sequence ID" value="SOV75041.1"/>
    <property type="molecule type" value="Genomic_DNA"/>
</dbReference>
<feature type="compositionally biased region" description="Low complexity" evidence="1">
    <location>
        <begin position="993"/>
        <end position="1019"/>
    </location>
</feature>
<feature type="region of interest" description="Disordered" evidence="1">
    <location>
        <begin position="916"/>
        <end position="1048"/>
    </location>
</feature>
<feature type="compositionally biased region" description="Basic and acidic residues" evidence="1">
    <location>
        <begin position="487"/>
        <end position="501"/>
    </location>
</feature>
<feature type="compositionally biased region" description="Acidic residues" evidence="1">
    <location>
        <begin position="1136"/>
        <end position="1170"/>
    </location>
</feature>
<gene>
    <name evidence="3" type="ORF">PRG01_0114000</name>
</gene>
<feature type="compositionally biased region" description="Polar residues" evidence="1">
    <location>
        <begin position="672"/>
        <end position="716"/>
    </location>
</feature>
<feature type="region of interest" description="Disordered" evidence="1">
    <location>
        <begin position="1691"/>
        <end position="1715"/>
    </location>
</feature>
<dbReference type="OrthoDB" id="378573at2759"/>
<accession>A0A2P9D1W7</accession>
<evidence type="ECO:0000313" key="4">
    <source>
        <dbReference type="Proteomes" id="UP000240500"/>
    </source>
</evidence>
<reference evidence="3 4" key="1">
    <citation type="submission" date="2016-09" db="EMBL/GenBank/DDBJ databases">
        <authorList>
            <consortium name="Pathogen Informatics"/>
        </authorList>
    </citation>
    <scope>NUCLEOTIDE SEQUENCE [LARGE SCALE GENOMIC DNA]</scope>
</reference>
<evidence type="ECO:0000259" key="2">
    <source>
        <dbReference type="Pfam" id="PF12879"/>
    </source>
</evidence>
<organism evidence="3 4">
    <name type="scientific">Plasmodium reichenowi</name>
    <dbReference type="NCBI Taxonomy" id="5854"/>
    <lineage>
        <taxon>Eukaryota</taxon>
        <taxon>Sar</taxon>
        <taxon>Alveolata</taxon>
        <taxon>Apicomplexa</taxon>
        <taxon>Aconoidasida</taxon>
        <taxon>Haemosporida</taxon>
        <taxon>Plasmodiidae</taxon>
        <taxon>Plasmodium</taxon>
        <taxon>Plasmodium (Laverania)</taxon>
    </lineage>
</organism>
<feature type="region of interest" description="Disordered" evidence="1">
    <location>
        <begin position="315"/>
        <end position="518"/>
    </location>
</feature>
<feature type="compositionally biased region" description="Basic and acidic residues" evidence="1">
    <location>
        <begin position="356"/>
        <end position="392"/>
    </location>
</feature>
<proteinExistence type="predicted"/>
<dbReference type="InterPro" id="IPR024288">
    <property type="entry name" value="SICA_C"/>
</dbReference>
<feature type="region of interest" description="Disordered" evidence="1">
    <location>
        <begin position="615"/>
        <end position="727"/>
    </location>
</feature>
<feature type="compositionally biased region" description="Polar residues" evidence="1">
    <location>
        <begin position="1026"/>
        <end position="1048"/>
    </location>
</feature>
<dbReference type="VEuPathDB" id="PlasmoDB:PRCDC_0830100"/>
<feature type="compositionally biased region" description="Basic and acidic residues" evidence="1">
    <location>
        <begin position="444"/>
        <end position="456"/>
    </location>
</feature>
<sequence>MHFVVEYQEWIQDPKDETISSDVFKKNFETKVENDLEELKKLSEDDYEKNCRHLNYLIDNIRELFFSSKSLRFPERFRKHLWDNQIEGNLKKMISKTTKDKCERKGFTYPRKDRDLRLKLHNYCDERDKRQKALSGKENNEENCYEFMVWVNQNKESITRDYHKHIGGVKRRAGFFRISDTCNLNNFESLFPRMDCSSKIYRKDDVLREPQEILENKEGSNKNKVELEDHLTGKVKEHKSRDKEKDKAKYKEKGPYGVTQEIYGVGRDSSENFFPGKPPVVEQAVTEYTTDDCVGDKCVVLDCTKGECNLINVRSDGDESEKAPVPDSIDSSSLYNGGRSLNVEKKRKKEDPEEDSTQKKCTGKECIEENIKKGEPEQPSKTEKSPHDKSQDDSNGPSKRHPKVQTNTRKGRQRDTHEGTSSLGEGKSGKKGKRNKERPRKRDGRGNSDRTREKNASKGRSGRARSDGGIGKKRKKEVPVIKSSPHSKGEDGSTSDDKGQIEETDINELDEYETDNESYEDVEGTVVSYANDNGRVSIFDIPLPDFSDLSDFHLSDFSLSNIPFPTIRLPFFPRSFSIYKGLYDGIRRIGLSPTRINMDTYEAVDTARGIVNKLKDKSGSEEKGRDKPDTCGDVGRDESDRPSKQEDANRRENGDKKDECERSKESKDLTGRDTNTGEGNISTKSSDASTEDSSNTSGRETENSNLSKDNKGSSVSEPRGEYGKNIVSNKSNLETFPEIKDNMVLNFSTCTGLTNGDNHGTGFTEGNTITTQVSGEEANIPSETKSEKGSYNGLGDDHEQPVTADPNDPSIINPSTIEEEEVPIPKGEPMCNGVIYTTNETLCTLTGNDIDISSSQKDPSSRGGNLSNKITSIIEVPTAEGPQSLKSSSDPMLSQVLSVNSIESLAPLHQGKIIQAQHHSSLSQTTSETGVSGQRDSVNEQGKGLTRTSPASEGGTSGKHSSGEHSSGEHSSGEHSSGEHLSGEHLSGEHSSVDNSSGDNSSGDNSSGGYSSGGYSSASRARRSTPDSYQKELSITTPKGINGGTHNANKKYQSSSSFFDFSSLTKNISVSLAIFGVIFLFIFSNRHSSLGMFNKKKKKRRRKSVLIKEDNMNAVMFERYEDIDEEENEKRTIYEEEHEDDENDDKIDDDGYDDKVDDDDENDDKIDDGDCDYNELNKSGVILLYEKEEDDVYKTEDQLVCVDSEKIEKDKSKYINVEHTSDEHTYDYNNMYDDKSKNVEHTSDEYAYDYYNMCGDEHIKSVYVERIIKEKKEKWKWKTIIEIQMAVIEEIHDEKWEMNKEDFLFICINEFVNDKDRKCLYNTDDDLNSTEVMIKGQSFLWNRWMERQTYILDKWKEEESFVYLKNDWKREEDEYMKKIYKELLLSLRGDTYNMSQRQKIIWRRWIAKHPYRIREKIIDEWFDKLFEEINKNGIISDDVIDILLNDYKENVEYIYDMSEKRKKLKLILWIQIYMCVLDEAEKDKCIKKKETYVDTLIEHIKDKEYIIDVVEDIKKDIHTLPINTFSCKRKKEKWFEELKNDWKEEENKRLNCDSLKNNKDIYKELMEKSTTYIENNILEKLWEDINFKWIDEDNEKDWLKVTENNSKDENNIIYINKKRNRNIYINKNIKKEENKMKCYEKKYMFGNMSLQGNTEDYHEHNFLDVHKGDDTYNIFNNDFVVEDISTKNEDINRKQKDESRKKKDESRKKKDESRKNDEIHIVLNQHNNEWIQVIKIHLHLIDECKKEEWEKNKYDFLEICIQEYIKNENKDNNNSRRKKNILEDEIFSMNKNIMWDTFIEAHRYILEKWKREEWFYNLKNEWNVEALNYLNSSENKNDEKRISMIEKEKNIFRKWINKHTEELDDCYNEDEKNLFLEDVKKKKKSYKLIVWIQIHMMILERLKEDECLANKRLFIDVCIELIKKGHLCKNNVIIIEMLNKLKNDMYNSFLYFLSQENDDKKKKEWYKQINKYWMYKESTYFNFLGQKDNDETIHDIIKESMISVYDNMFIKNYDDQKFQWIDEDNEKDWLKCANVKKEEIFSHNICEYKHLKDIKRDVPNETSFLLSNNKTIVEKQQDDVIDISKSELPMCNKIMIENKMSILRDIYKTKEILTFYSEEM</sequence>
<dbReference type="Pfam" id="PF12879">
    <property type="entry name" value="SICA_C"/>
    <property type="match status" value="1"/>
</dbReference>
<evidence type="ECO:0000256" key="1">
    <source>
        <dbReference type="SAM" id="MobiDB-lite"/>
    </source>
</evidence>
<protein>
    <submittedName>
        <fullName evidence="3">Surface-associated interspersed protein 1.2 putative</fullName>
    </submittedName>
</protein>